<dbReference type="Gene3D" id="1.10.300.10">
    <property type="entry name" value="Adenylosuccinate Synthetase, subunit A, domain 2"/>
    <property type="match status" value="2"/>
</dbReference>
<keyword evidence="2 7" id="KW-0479">Metal-binding</keyword>
<evidence type="ECO:0000256" key="8">
    <source>
        <dbReference type="RuleBase" id="RU000520"/>
    </source>
</evidence>
<feature type="binding site" evidence="7">
    <location>
        <position position="140"/>
    </location>
    <ligand>
        <name>IMP</name>
        <dbReference type="ChEBI" id="CHEBI:58053"/>
        <note>ligand shared between dimeric partners</note>
    </ligand>
</feature>
<keyword evidence="1 7" id="KW-0436">Ligase</keyword>
<dbReference type="EnsemblBacteria" id="ABC22764">
    <property type="protein sequence ID" value="ABC22764"/>
    <property type="gene ID" value="Rru_A1964"/>
</dbReference>
<dbReference type="GO" id="GO:0044208">
    <property type="term" value="P:'de novo' AMP biosynthetic process"/>
    <property type="evidence" value="ECO:0007669"/>
    <property type="project" value="UniProtKB-UniRule"/>
</dbReference>
<dbReference type="InterPro" id="IPR042109">
    <property type="entry name" value="Adenylosuccinate_synth_dom1"/>
</dbReference>
<dbReference type="HOGENOM" id="CLU_029848_0_0_5"/>
<dbReference type="GO" id="GO:0000287">
    <property type="term" value="F:magnesium ion binding"/>
    <property type="evidence" value="ECO:0007669"/>
    <property type="project" value="UniProtKB-UniRule"/>
</dbReference>
<evidence type="ECO:0000313" key="9">
    <source>
        <dbReference type="EMBL" id="ABC22764.1"/>
    </source>
</evidence>
<feature type="binding site" evidence="7">
    <location>
        <begin position="283"/>
        <end position="285"/>
    </location>
    <ligand>
        <name>GTP</name>
        <dbReference type="ChEBI" id="CHEBI:37565"/>
    </ligand>
</feature>
<comment type="caution">
    <text evidence="7">Lacks conserved residue(s) required for the propagation of feature annotation.</text>
</comment>
<dbReference type="AlphaFoldDB" id="Q2RSY1"/>
<accession>Q2RSY1</accession>
<feature type="binding site" evidence="7">
    <location>
        <position position="15"/>
    </location>
    <ligand>
        <name>Mg(2+)</name>
        <dbReference type="ChEBI" id="CHEBI:18420"/>
    </ligand>
</feature>
<dbReference type="GO" id="GO:0005525">
    <property type="term" value="F:GTP binding"/>
    <property type="evidence" value="ECO:0007669"/>
    <property type="project" value="UniProtKB-UniRule"/>
</dbReference>
<dbReference type="Gene3D" id="3.40.440.10">
    <property type="entry name" value="Adenylosuccinate Synthetase, subunit A, domain 1"/>
    <property type="match status" value="2"/>
</dbReference>
<keyword evidence="10" id="KW-1185">Reference proteome</keyword>
<comment type="catalytic activity">
    <reaction evidence="7 8">
        <text>IMP + L-aspartate + GTP = N(6)-(1,2-dicarboxyethyl)-AMP + GDP + phosphate + 2 H(+)</text>
        <dbReference type="Rhea" id="RHEA:15753"/>
        <dbReference type="ChEBI" id="CHEBI:15378"/>
        <dbReference type="ChEBI" id="CHEBI:29991"/>
        <dbReference type="ChEBI" id="CHEBI:37565"/>
        <dbReference type="ChEBI" id="CHEBI:43474"/>
        <dbReference type="ChEBI" id="CHEBI:57567"/>
        <dbReference type="ChEBI" id="CHEBI:58053"/>
        <dbReference type="ChEBI" id="CHEBI:58189"/>
        <dbReference type="EC" id="6.3.4.4"/>
    </reaction>
</comment>
<dbReference type="PANTHER" id="PTHR11846">
    <property type="entry name" value="ADENYLOSUCCINATE SYNTHETASE"/>
    <property type="match status" value="1"/>
</dbReference>
<evidence type="ECO:0000256" key="3">
    <source>
        <dbReference type="ARBA" id="ARBA00022741"/>
    </source>
</evidence>
<dbReference type="CDD" id="cd03108">
    <property type="entry name" value="AdSS"/>
    <property type="match status" value="1"/>
</dbReference>
<feature type="binding site" evidence="7">
    <location>
        <position position="257"/>
    </location>
    <ligand>
        <name>GTP</name>
        <dbReference type="ChEBI" id="CHEBI:37565"/>
    </ligand>
</feature>
<comment type="subunit">
    <text evidence="7">Homodimer.</text>
</comment>
<organism evidence="9 10">
    <name type="scientific">Rhodospirillum rubrum (strain ATCC 11170 / ATH 1.1.1 / DSM 467 / LMG 4362 / NCIMB 8255 / S1)</name>
    <dbReference type="NCBI Taxonomy" id="269796"/>
    <lineage>
        <taxon>Bacteria</taxon>
        <taxon>Pseudomonadati</taxon>
        <taxon>Pseudomonadota</taxon>
        <taxon>Alphaproteobacteria</taxon>
        <taxon>Rhodospirillales</taxon>
        <taxon>Rhodospirillaceae</taxon>
        <taxon>Rhodospirillum</taxon>
    </lineage>
</organism>
<comment type="cofactor">
    <cofactor evidence="7">
        <name>Mg(2+)</name>
        <dbReference type="ChEBI" id="CHEBI:18420"/>
    </cofactor>
    <text evidence="7">Binds 1 Mg(2+) ion per subunit.</text>
</comment>
<name>Q2RSY1_RHORT</name>
<dbReference type="KEGG" id="rru:Rru_A1964"/>
<reference evidence="9 10" key="1">
    <citation type="journal article" date="2011" name="Stand. Genomic Sci.">
        <title>Complete genome sequence of Rhodospirillum rubrum type strain (S1).</title>
        <authorList>
            <person name="Munk A.C."/>
            <person name="Copeland A."/>
            <person name="Lucas S."/>
            <person name="Lapidus A."/>
            <person name="Del Rio T.G."/>
            <person name="Barry K."/>
            <person name="Detter J.C."/>
            <person name="Hammon N."/>
            <person name="Israni S."/>
            <person name="Pitluck S."/>
            <person name="Brettin T."/>
            <person name="Bruce D."/>
            <person name="Han C."/>
            <person name="Tapia R."/>
            <person name="Gilna P."/>
            <person name="Schmutz J."/>
            <person name="Larimer F."/>
            <person name="Land M."/>
            <person name="Kyrpides N.C."/>
            <person name="Mavromatis K."/>
            <person name="Richardson P."/>
            <person name="Rohde M."/>
            <person name="Goker M."/>
            <person name="Klenk H.P."/>
            <person name="Zhang Y."/>
            <person name="Roberts G.P."/>
            <person name="Reslewic S."/>
            <person name="Schwartz D.C."/>
        </authorList>
    </citation>
    <scope>NUCLEOTIDE SEQUENCE [LARGE SCALE GENOMIC DNA]</scope>
    <source>
        <strain evidence="10">ATCC 11170 / ATH 1.1.1 / DSM 467 / LMG 4362 / NCIMB 8255 / S1</strain>
    </source>
</reference>
<feature type="binding site" evidence="7">
    <location>
        <begin position="44"/>
        <end position="46"/>
    </location>
    <ligand>
        <name>GTP</name>
        <dbReference type="ChEBI" id="CHEBI:37565"/>
    </ligand>
</feature>
<dbReference type="PATRIC" id="fig|269796.9.peg.2048"/>
<feature type="binding site" evidence="7">
    <location>
        <position position="44"/>
    </location>
    <ligand>
        <name>Mg(2+)</name>
        <dbReference type="ChEBI" id="CHEBI:18420"/>
    </ligand>
</feature>
<dbReference type="HAMAP" id="MF_00011">
    <property type="entry name" value="Adenylosucc_synth"/>
    <property type="match status" value="1"/>
</dbReference>
<keyword evidence="5 7" id="KW-0460">Magnesium</keyword>
<dbReference type="InterPro" id="IPR001114">
    <property type="entry name" value="Adenylosuccinate_synthetase"/>
</dbReference>
<keyword evidence="6 7" id="KW-0342">GTP-binding</keyword>
<dbReference type="InterPro" id="IPR027417">
    <property type="entry name" value="P-loop_NTPase"/>
</dbReference>
<feature type="binding site" evidence="7">
    <location>
        <begin position="322"/>
        <end position="324"/>
    </location>
    <ligand>
        <name>GTP</name>
        <dbReference type="ChEBI" id="CHEBI:37565"/>
    </ligand>
</feature>
<dbReference type="UniPathway" id="UPA00075">
    <property type="reaction ID" value="UER00335"/>
</dbReference>
<dbReference type="PROSITE" id="PS01266">
    <property type="entry name" value="ADENYLOSUCCIN_SYN_1"/>
    <property type="match status" value="1"/>
</dbReference>
<dbReference type="NCBIfam" id="NF003295">
    <property type="entry name" value="PRK04293.1"/>
    <property type="match status" value="1"/>
</dbReference>
<dbReference type="InterPro" id="IPR018220">
    <property type="entry name" value="Adenylosuccin_syn_GTP-bd"/>
</dbReference>
<feature type="binding site" description="in other chain" evidence="7">
    <location>
        <begin position="15"/>
        <end position="18"/>
    </location>
    <ligand>
        <name>IMP</name>
        <dbReference type="ChEBI" id="CHEBI:58053"/>
        <note>ligand shared between dimeric partners</note>
    </ligand>
</feature>
<dbReference type="InterPro" id="IPR042110">
    <property type="entry name" value="Adenylosuccinate_synth_dom2"/>
</dbReference>
<feature type="binding site" evidence="7">
    <location>
        <begin position="14"/>
        <end position="20"/>
    </location>
    <ligand>
        <name>GTP</name>
        <dbReference type="ChEBI" id="CHEBI:37565"/>
    </ligand>
</feature>
<protein>
    <recommendedName>
        <fullName evidence="7 8">Adenylosuccinate synthetase</fullName>
        <shortName evidence="7">AMPSase</shortName>
        <shortName evidence="7">AdSS</shortName>
        <ecNumber evidence="7 8">6.3.4.4</ecNumber>
    </recommendedName>
    <alternativeName>
        <fullName evidence="7">IMP--aspartate ligase</fullName>
    </alternativeName>
</protein>
<dbReference type="SUPFAM" id="SSF52540">
    <property type="entry name" value="P-loop containing nucleoside triphosphate hydrolases"/>
    <property type="match status" value="1"/>
</dbReference>
<dbReference type="GO" id="GO:0005737">
    <property type="term" value="C:cytoplasm"/>
    <property type="evidence" value="ECO:0007669"/>
    <property type="project" value="UniProtKB-SubCell"/>
</dbReference>
<comment type="function">
    <text evidence="7">Plays an important role in the de novo pathway of purine nucleotide biosynthesis. Catalyzes the first committed step in the biosynthesis of AMP from IMP.</text>
</comment>
<feature type="active site" description="Proton donor" evidence="7">
    <location>
        <position position="45"/>
    </location>
</feature>
<feature type="binding site" description="in other chain" evidence="7">
    <location>
        <position position="126"/>
    </location>
    <ligand>
        <name>IMP</name>
        <dbReference type="ChEBI" id="CHEBI:58053"/>
        <note>ligand shared between dimeric partners</note>
    </ligand>
</feature>
<feature type="binding site" description="in other chain" evidence="7">
    <location>
        <position position="178"/>
    </location>
    <ligand>
        <name>IMP</name>
        <dbReference type="ChEBI" id="CHEBI:58053"/>
        <note>ligand shared between dimeric partners</note>
    </ligand>
</feature>
<dbReference type="STRING" id="269796.Rru_A1964"/>
<dbReference type="EC" id="6.3.4.4" evidence="7 8"/>
<evidence type="ECO:0000256" key="2">
    <source>
        <dbReference type="ARBA" id="ARBA00022723"/>
    </source>
</evidence>
<keyword evidence="4 7" id="KW-0658">Purine biosynthesis</keyword>
<evidence type="ECO:0000256" key="5">
    <source>
        <dbReference type="ARBA" id="ARBA00022842"/>
    </source>
</evidence>
<comment type="pathway">
    <text evidence="7 8">Purine metabolism; AMP biosynthesis via de novo pathway; AMP from IMP: step 1/2.</text>
</comment>
<feature type="binding site" description="in other chain" evidence="7">
    <location>
        <position position="255"/>
    </location>
    <ligand>
        <name>IMP</name>
        <dbReference type="ChEBI" id="CHEBI:58053"/>
        <note>ligand shared between dimeric partners</note>
    </ligand>
</feature>
<evidence type="ECO:0000256" key="1">
    <source>
        <dbReference type="ARBA" id="ARBA00022598"/>
    </source>
</evidence>
<dbReference type="Pfam" id="PF00709">
    <property type="entry name" value="Adenylsucc_synt"/>
    <property type="match status" value="2"/>
</dbReference>
<dbReference type="EMBL" id="CP000230">
    <property type="protein sequence ID" value="ABC22764.1"/>
    <property type="molecule type" value="Genomic_DNA"/>
</dbReference>
<comment type="similarity">
    <text evidence="7 8">Belongs to the adenylosuccinate synthetase family.</text>
</comment>
<dbReference type="GO" id="GO:0046040">
    <property type="term" value="P:IMP metabolic process"/>
    <property type="evidence" value="ECO:0007669"/>
    <property type="project" value="TreeGrafter"/>
</dbReference>
<dbReference type="PhylomeDB" id="Q2RSY1"/>
<gene>
    <name evidence="7" type="primary">purA</name>
    <name evidence="9" type="ordered locus">Rru_A1964</name>
</gene>
<dbReference type="PANTHER" id="PTHR11846:SF0">
    <property type="entry name" value="ADENYLOSUCCINATE SYNTHETASE"/>
    <property type="match status" value="1"/>
</dbReference>
<evidence type="ECO:0000313" key="10">
    <source>
        <dbReference type="Proteomes" id="UP000001929"/>
    </source>
</evidence>
<dbReference type="Proteomes" id="UP000001929">
    <property type="component" value="Chromosome"/>
</dbReference>
<keyword evidence="3 7" id="KW-0547">Nucleotide-binding</keyword>
<feature type="binding site" evidence="7">
    <location>
        <begin position="251"/>
        <end position="257"/>
    </location>
    <ligand>
        <name>substrate</name>
    </ligand>
</feature>
<sequence>MVGCCTVVAGGQWGDEAKGKISAYLSLTDGIDVAARAGLGPGAGHTVVSAGTTLKLRQLPAAVVRPQTTLLLGAGVMVNPAVFLAEVADLGAGRRVGLDPRASIIDEAHRRTDREDPHLTTTIGSTGSGHGPCLADRALRRGRLAGEVAALAPYLADVAELLNQALDDGRKVLIEGTNGFLLSVLYGTYPHTVGKDSTAATIAADVGLGPTRINRVVLAFKAFPTRVGGGPFPTELPRAEIEARGFLEQGTVTGRPRRVGTFDFAAAGRAARINAPTDIALTFLDRIDPECRGRPFDRLSRAARAFIDQVEDACRAPVTLIGTGPDTFDILDRRGER</sequence>
<dbReference type="eggNOG" id="COG0104">
    <property type="taxonomic scope" value="Bacteria"/>
</dbReference>
<evidence type="ECO:0000256" key="6">
    <source>
        <dbReference type="ARBA" id="ARBA00023134"/>
    </source>
</evidence>
<dbReference type="Gene3D" id="3.90.170.10">
    <property type="entry name" value="Adenylosuccinate Synthetase, subunit A, domain 3"/>
    <property type="match status" value="1"/>
</dbReference>
<evidence type="ECO:0000256" key="7">
    <source>
        <dbReference type="HAMAP-Rule" id="MF_00011"/>
    </source>
</evidence>
<dbReference type="RefSeq" id="WP_011389717.1">
    <property type="nucleotide sequence ID" value="NC_007643.1"/>
</dbReference>
<dbReference type="GO" id="GO:0004019">
    <property type="term" value="F:adenylosuccinate synthase activity"/>
    <property type="evidence" value="ECO:0007669"/>
    <property type="project" value="UniProtKB-UniRule"/>
</dbReference>
<evidence type="ECO:0000256" key="4">
    <source>
        <dbReference type="ARBA" id="ARBA00022755"/>
    </source>
</evidence>
<proteinExistence type="inferred from homology"/>
<keyword evidence="7" id="KW-0963">Cytoplasm</keyword>
<feature type="active site" description="Proton acceptor" evidence="7">
    <location>
        <position position="15"/>
    </location>
</feature>
<dbReference type="InterPro" id="IPR042111">
    <property type="entry name" value="Adenylosuccinate_synth_dom3"/>
</dbReference>
<comment type="subcellular location">
    <subcellularLocation>
        <location evidence="7">Cytoplasm</location>
    </subcellularLocation>
</comment>
<dbReference type="SMART" id="SM00788">
    <property type="entry name" value="Adenylsucc_synt"/>
    <property type="match status" value="1"/>
</dbReference>